<sequence length="443" mass="50115">MGSRLSRSSSGAQSEGSRSRWKRGKRKGAEKLVTPIENDKFLNQNNHERESSVANFNETYEVWNKRSDQQDVPNFNADPPGAPSTFSANYPLTQNDARERTWSSPQNLTNQFYPNVSLSMTTAPNMNYEYNQYISTTMDAQSQQMMAEERLSKKLQLARATQQQSLTKTPLANTQSWHEQSSANYEISSTPPRQEHIPHRQAAHRAGVPVSNSTTNQTAPQKPIYVGIDHKATLAERGQTTTHRRHQKSVEKSNTDVSVPSITHQRPRSHAHHQHKHHETSENPSSKEAIKSNRSFERLQAKLSGSSRPLTTTIIANKQAQHGEQSMAGEVDMRLNKTRSSRHTQSQHIEQQALVDNEVRTSRNRGNHSHTKQQQQQQQSQPRSSGSRNNSPLRTETPRRIDNKHQNGPIIKIPITQQPQRQKQLTISSGGTLTPPALNRTRV</sequence>
<organism evidence="2 5">
    <name type="scientific">Adineta ricciae</name>
    <name type="common">Rotifer</name>
    <dbReference type="NCBI Taxonomy" id="249248"/>
    <lineage>
        <taxon>Eukaryota</taxon>
        <taxon>Metazoa</taxon>
        <taxon>Spiralia</taxon>
        <taxon>Gnathifera</taxon>
        <taxon>Rotifera</taxon>
        <taxon>Eurotatoria</taxon>
        <taxon>Bdelloidea</taxon>
        <taxon>Adinetida</taxon>
        <taxon>Adinetidae</taxon>
        <taxon>Adineta</taxon>
    </lineage>
</organism>
<feature type="compositionally biased region" description="Low complexity" evidence="1">
    <location>
        <begin position="409"/>
        <end position="427"/>
    </location>
</feature>
<feature type="compositionally biased region" description="Low complexity" evidence="1">
    <location>
        <begin position="1"/>
        <end position="16"/>
    </location>
</feature>
<reference evidence="2" key="1">
    <citation type="submission" date="2021-02" db="EMBL/GenBank/DDBJ databases">
        <authorList>
            <person name="Nowell W R."/>
        </authorList>
    </citation>
    <scope>NUCLEOTIDE SEQUENCE</scope>
</reference>
<feature type="compositionally biased region" description="Polar residues" evidence="1">
    <location>
        <begin position="255"/>
        <end position="264"/>
    </location>
</feature>
<protein>
    <submittedName>
        <fullName evidence="2">Uncharacterized protein</fullName>
    </submittedName>
</protein>
<name>A0A813ZR24_ADIRI</name>
<feature type="compositionally biased region" description="Low complexity" evidence="1">
    <location>
        <begin position="373"/>
        <end position="392"/>
    </location>
</feature>
<evidence type="ECO:0000313" key="5">
    <source>
        <dbReference type="Proteomes" id="UP000663852"/>
    </source>
</evidence>
<feature type="compositionally biased region" description="Basic residues" evidence="1">
    <location>
        <begin position="362"/>
        <end position="371"/>
    </location>
</feature>
<feature type="region of interest" description="Disordered" evidence="1">
    <location>
        <begin position="236"/>
        <end position="291"/>
    </location>
</feature>
<proteinExistence type="predicted"/>
<keyword evidence="4" id="KW-1185">Reference proteome</keyword>
<feature type="compositionally biased region" description="Basic and acidic residues" evidence="1">
    <location>
        <begin position="396"/>
        <end position="405"/>
    </location>
</feature>
<evidence type="ECO:0000313" key="3">
    <source>
        <dbReference type="EMBL" id="CAF1198065.1"/>
    </source>
</evidence>
<feature type="region of interest" description="Disordered" evidence="1">
    <location>
        <begin position="159"/>
        <end position="224"/>
    </location>
</feature>
<dbReference type="AlphaFoldDB" id="A0A813ZR24"/>
<feature type="compositionally biased region" description="Basic residues" evidence="1">
    <location>
        <begin position="265"/>
        <end position="278"/>
    </location>
</feature>
<comment type="caution">
    <text evidence="2">The sequence shown here is derived from an EMBL/GenBank/DDBJ whole genome shotgun (WGS) entry which is preliminary data.</text>
</comment>
<evidence type="ECO:0000313" key="2">
    <source>
        <dbReference type="EMBL" id="CAF0902009.1"/>
    </source>
</evidence>
<dbReference type="EMBL" id="CAJNOR010001780">
    <property type="protein sequence ID" value="CAF1198065.1"/>
    <property type="molecule type" value="Genomic_DNA"/>
</dbReference>
<accession>A0A813ZR24</accession>
<feature type="compositionally biased region" description="Polar residues" evidence="1">
    <location>
        <begin position="159"/>
        <end position="192"/>
    </location>
</feature>
<evidence type="ECO:0000256" key="1">
    <source>
        <dbReference type="SAM" id="MobiDB-lite"/>
    </source>
</evidence>
<feature type="region of interest" description="Disordered" evidence="1">
    <location>
        <begin position="337"/>
        <end position="443"/>
    </location>
</feature>
<feature type="compositionally biased region" description="Polar residues" evidence="1">
    <location>
        <begin position="210"/>
        <end position="220"/>
    </location>
</feature>
<dbReference type="EMBL" id="CAJNOJ010000033">
    <property type="protein sequence ID" value="CAF0902009.1"/>
    <property type="molecule type" value="Genomic_DNA"/>
</dbReference>
<dbReference type="OrthoDB" id="10058952at2759"/>
<dbReference type="Proteomes" id="UP000663828">
    <property type="component" value="Unassembled WGS sequence"/>
</dbReference>
<gene>
    <name evidence="2" type="ORF">EDS130_LOCUS9829</name>
    <name evidence="3" type="ORF">XAT740_LOCUS23511</name>
</gene>
<feature type="region of interest" description="Disordered" evidence="1">
    <location>
        <begin position="1"/>
        <end position="52"/>
    </location>
</feature>
<feature type="compositionally biased region" description="Basic residues" evidence="1">
    <location>
        <begin position="19"/>
        <end position="28"/>
    </location>
</feature>
<evidence type="ECO:0000313" key="4">
    <source>
        <dbReference type="Proteomes" id="UP000663828"/>
    </source>
</evidence>
<dbReference type="Proteomes" id="UP000663852">
    <property type="component" value="Unassembled WGS sequence"/>
</dbReference>